<dbReference type="OrthoDB" id="1939300at2759"/>
<feature type="compositionally biased region" description="Basic residues" evidence="1">
    <location>
        <begin position="1"/>
        <end position="13"/>
    </location>
</feature>
<dbReference type="Proteomes" id="UP001153076">
    <property type="component" value="Unassembled WGS sequence"/>
</dbReference>
<organism evidence="3 4">
    <name type="scientific">Carnegiea gigantea</name>
    <dbReference type="NCBI Taxonomy" id="171969"/>
    <lineage>
        <taxon>Eukaryota</taxon>
        <taxon>Viridiplantae</taxon>
        <taxon>Streptophyta</taxon>
        <taxon>Embryophyta</taxon>
        <taxon>Tracheophyta</taxon>
        <taxon>Spermatophyta</taxon>
        <taxon>Magnoliopsida</taxon>
        <taxon>eudicotyledons</taxon>
        <taxon>Gunneridae</taxon>
        <taxon>Pentapetalae</taxon>
        <taxon>Caryophyllales</taxon>
        <taxon>Cactineae</taxon>
        <taxon>Cactaceae</taxon>
        <taxon>Cactoideae</taxon>
        <taxon>Echinocereeae</taxon>
        <taxon>Carnegiea</taxon>
    </lineage>
</organism>
<evidence type="ECO:0000256" key="1">
    <source>
        <dbReference type="SAM" id="MobiDB-lite"/>
    </source>
</evidence>
<feature type="domain" description="DUF4283" evidence="2">
    <location>
        <begin position="333"/>
        <end position="396"/>
    </location>
</feature>
<feature type="compositionally biased region" description="Basic and acidic residues" evidence="1">
    <location>
        <begin position="142"/>
        <end position="159"/>
    </location>
</feature>
<gene>
    <name evidence="3" type="ORF">Cgig2_005671</name>
</gene>
<protein>
    <recommendedName>
        <fullName evidence="2">DUF4283 domain-containing protein</fullName>
    </recommendedName>
</protein>
<dbReference type="PANTHER" id="PTHR33233:SF14">
    <property type="entry name" value="ENDONUCLEASE_EXONUCLEASE_PHOSPHATASE"/>
    <property type="match status" value="1"/>
</dbReference>
<feature type="region of interest" description="Disordered" evidence="1">
    <location>
        <begin position="225"/>
        <end position="264"/>
    </location>
</feature>
<dbReference type="EMBL" id="JAKOGI010000020">
    <property type="protein sequence ID" value="KAJ8449649.1"/>
    <property type="molecule type" value="Genomic_DNA"/>
</dbReference>
<evidence type="ECO:0000259" key="2">
    <source>
        <dbReference type="Pfam" id="PF14111"/>
    </source>
</evidence>
<name>A0A9Q1KVH3_9CARY</name>
<evidence type="ECO:0000313" key="3">
    <source>
        <dbReference type="EMBL" id="KAJ8449649.1"/>
    </source>
</evidence>
<feature type="region of interest" description="Disordered" evidence="1">
    <location>
        <begin position="105"/>
        <end position="191"/>
    </location>
</feature>
<proteinExistence type="predicted"/>
<accession>A0A9Q1KVH3</accession>
<dbReference type="AlphaFoldDB" id="A0A9Q1KVH3"/>
<dbReference type="InterPro" id="IPR025558">
    <property type="entry name" value="DUF4283"/>
</dbReference>
<feature type="compositionally biased region" description="Low complexity" evidence="1">
    <location>
        <begin position="116"/>
        <end position="137"/>
    </location>
</feature>
<comment type="caution">
    <text evidence="3">The sequence shown here is derived from an EMBL/GenBank/DDBJ whole genome shotgun (WGS) entry which is preliminary data.</text>
</comment>
<feature type="compositionally biased region" description="Polar residues" evidence="1">
    <location>
        <begin position="245"/>
        <end position="255"/>
    </location>
</feature>
<dbReference type="PANTHER" id="PTHR33233">
    <property type="entry name" value="ENDONUCLEASE/EXONUCLEASE/PHOSPHATASE"/>
    <property type="match status" value="1"/>
</dbReference>
<dbReference type="Pfam" id="PF14111">
    <property type="entry name" value="DUF4283"/>
    <property type="match status" value="1"/>
</dbReference>
<feature type="region of interest" description="Disordered" evidence="1">
    <location>
        <begin position="1"/>
        <end position="89"/>
    </location>
</feature>
<reference evidence="3" key="1">
    <citation type="submission" date="2022-04" db="EMBL/GenBank/DDBJ databases">
        <title>Carnegiea gigantea Genome sequencing and assembly v2.</title>
        <authorList>
            <person name="Copetti D."/>
            <person name="Sanderson M.J."/>
            <person name="Burquez A."/>
            <person name="Wojciechowski M.F."/>
        </authorList>
    </citation>
    <scope>NUCLEOTIDE SEQUENCE</scope>
    <source>
        <strain evidence="3">SGP5-SGP5p</strain>
        <tissue evidence="3">Aerial part</tissue>
    </source>
</reference>
<feature type="compositionally biased region" description="Low complexity" evidence="1">
    <location>
        <begin position="167"/>
        <end position="179"/>
    </location>
</feature>
<evidence type="ECO:0000313" key="4">
    <source>
        <dbReference type="Proteomes" id="UP001153076"/>
    </source>
</evidence>
<keyword evidence="4" id="KW-1185">Reference proteome</keyword>
<sequence>MARGRRGRSRLAHPSRTPRSPAPANTAGGGAGSEGTAYGYGSVSEPVLQLAEVAQQPNGKTRRSEKQPQPPPSSPVSPTSAGQGKLTELLDNGSGIVIAGQLSEAAAPSPFSAIWPSSRSGQQQQQVTTSSPATTPTAGQRKSPELQDSEPRTETDKIAQHQTVFRTQQNQALNQDLQLLPPPGGPTTLQGLISEVGSQHSVGASTQLHLAPASSMALNPRALQATPPNQDLAMSHTNARPPPTNTQANPSSQPTAAHPSEPQVTTVPSLVQGAAPGSASSPWGNQCSFAQLVDPNEGTELKFVPSSIINGVKCTQLEKSDVEAEVQISCIMHVMKGFLKRIWANYAIDHILYVRKGVFLVRFVQLQDKISVEKRGIYFFDSKPMLVKGWNPNMDLQTETIRSLPIWIQLPALDIKYWGMESLSKIGSILAPQDRQVH</sequence>